<evidence type="ECO:0000313" key="1">
    <source>
        <dbReference type="EMBL" id="KIK05735.1"/>
    </source>
</evidence>
<dbReference type="AlphaFoldDB" id="A0A0C9X0X0"/>
<dbReference type="EMBL" id="KN838558">
    <property type="protein sequence ID" value="KIK05735.1"/>
    <property type="molecule type" value="Genomic_DNA"/>
</dbReference>
<gene>
    <name evidence="1" type="ORF">K443DRAFT_90849</name>
</gene>
<keyword evidence="2" id="KW-1185">Reference proteome</keyword>
<reference evidence="2" key="2">
    <citation type="submission" date="2015-01" db="EMBL/GenBank/DDBJ databases">
        <title>Evolutionary Origins and Diversification of the Mycorrhizal Mutualists.</title>
        <authorList>
            <consortium name="DOE Joint Genome Institute"/>
            <consortium name="Mycorrhizal Genomics Consortium"/>
            <person name="Kohler A."/>
            <person name="Kuo A."/>
            <person name="Nagy L.G."/>
            <person name="Floudas D."/>
            <person name="Copeland A."/>
            <person name="Barry K.W."/>
            <person name="Cichocki N."/>
            <person name="Veneault-Fourrey C."/>
            <person name="LaButti K."/>
            <person name="Lindquist E.A."/>
            <person name="Lipzen A."/>
            <person name="Lundell T."/>
            <person name="Morin E."/>
            <person name="Murat C."/>
            <person name="Riley R."/>
            <person name="Ohm R."/>
            <person name="Sun H."/>
            <person name="Tunlid A."/>
            <person name="Henrissat B."/>
            <person name="Grigoriev I.V."/>
            <person name="Hibbett D.S."/>
            <person name="Martin F."/>
        </authorList>
    </citation>
    <scope>NUCLEOTIDE SEQUENCE [LARGE SCALE GENOMIC DNA]</scope>
    <source>
        <strain evidence="2">LaAM-08-1</strain>
    </source>
</reference>
<reference evidence="1 2" key="1">
    <citation type="submission" date="2014-04" db="EMBL/GenBank/DDBJ databases">
        <authorList>
            <consortium name="DOE Joint Genome Institute"/>
            <person name="Kuo A."/>
            <person name="Kohler A."/>
            <person name="Nagy L.G."/>
            <person name="Floudas D."/>
            <person name="Copeland A."/>
            <person name="Barry K.W."/>
            <person name="Cichocki N."/>
            <person name="Veneault-Fourrey C."/>
            <person name="LaButti K."/>
            <person name="Lindquist E.A."/>
            <person name="Lipzen A."/>
            <person name="Lundell T."/>
            <person name="Morin E."/>
            <person name="Murat C."/>
            <person name="Sun H."/>
            <person name="Tunlid A."/>
            <person name="Henrissat B."/>
            <person name="Grigoriev I.V."/>
            <person name="Hibbett D.S."/>
            <person name="Martin F."/>
            <person name="Nordberg H.P."/>
            <person name="Cantor M.N."/>
            <person name="Hua S.X."/>
        </authorList>
    </citation>
    <scope>NUCLEOTIDE SEQUENCE [LARGE SCALE GENOMIC DNA]</scope>
    <source>
        <strain evidence="1 2">LaAM-08-1</strain>
    </source>
</reference>
<name>A0A0C9X0X0_9AGAR</name>
<proteinExistence type="predicted"/>
<protein>
    <submittedName>
        <fullName evidence="1">Uncharacterized protein</fullName>
    </submittedName>
</protein>
<organism evidence="1 2">
    <name type="scientific">Laccaria amethystina LaAM-08-1</name>
    <dbReference type="NCBI Taxonomy" id="1095629"/>
    <lineage>
        <taxon>Eukaryota</taxon>
        <taxon>Fungi</taxon>
        <taxon>Dikarya</taxon>
        <taxon>Basidiomycota</taxon>
        <taxon>Agaricomycotina</taxon>
        <taxon>Agaricomycetes</taxon>
        <taxon>Agaricomycetidae</taxon>
        <taxon>Agaricales</taxon>
        <taxon>Agaricineae</taxon>
        <taxon>Hydnangiaceae</taxon>
        <taxon>Laccaria</taxon>
    </lineage>
</organism>
<evidence type="ECO:0000313" key="2">
    <source>
        <dbReference type="Proteomes" id="UP000054477"/>
    </source>
</evidence>
<accession>A0A0C9X0X0</accession>
<dbReference type="Proteomes" id="UP000054477">
    <property type="component" value="Unassembled WGS sequence"/>
</dbReference>
<dbReference type="HOGENOM" id="CLU_3087584_0_0_1"/>
<sequence>MLHFESPENDLWNASGIRKLKRWLFRWFRIGRRNPYILLRVLSPATSTCPRH</sequence>